<sequence length="53" mass="5597">MGVISLVSLSMNRSGLNSSASSPQTLARRRQEKSPMLISVFAGTNVPSGKMCL</sequence>
<proteinExistence type="predicted"/>
<evidence type="ECO:0000256" key="1">
    <source>
        <dbReference type="SAM" id="MobiDB-lite"/>
    </source>
</evidence>
<feature type="region of interest" description="Disordered" evidence="1">
    <location>
        <begin position="13"/>
        <end position="32"/>
    </location>
</feature>
<dbReference type="EMBL" id="RCMK01000621">
    <property type="protein sequence ID" value="KAG2918738.1"/>
    <property type="molecule type" value="Genomic_DNA"/>
</dbReference>
<organism evidence="2 3">
    <name type="scientific">Phytophthora cactorum</name>
    <dbReference type="NCBI Taxonomy" id="29920"/>
    <lineage>
        <taxon>Eukaryota</taxon>
        <taxon>Sar</taxon>
        <taxon>Stramenopiles</taxon>
        <taxon>Oomycota</taxon>
        <taxon>Peronosporomycetes</taxon>
        <taxon>Peronosporales</taxon>
        <taxon>Peronosporaceae</taxon>
        <taxon>Phytophthora</taxon>
    </lineage>
</organism>
<accession>A0A8T1CFZ9</accession>
<dbReference type="Proteomes" id="UP000736787">
    <property type="component" value="Unassembled WGS sequence"/>
</dbReference>
<dbReference type="AlphaFoldDB" id="A0A8T1CFZ9"/>
<name>A0A8T1CFZ9_9STRA</name>
<evidence type="ECO:0000313" key="3">
    <source>
        <dbReference type="Proteomes" id="UP000736787"/>
    </source>
</evidence>
<protein>
    <submittedName>
        <fullName evidence="2">Uncharacterized protein</fullName>
    </submittedName>
</protein>
<feature type="compositionally biased region" description="Polar residues" evidence="1">
    <location>
        <begin position="13"/>
        <end position="25"/>
    </location>
</feature>
<reference evidence="2" key="1">
    <citation type="submission" date="2018-10" db="EMBL/GenBank/DDBJ databases">
        <title>Effector identification in a new, highly contiguous assembly of the strawberry crown rot pathogen Phytophthora cactorum.</title>
        <authorList>
            <person name="Armitage A.D."/>
            <person name="Nellist C.F."/>
            <person name="Bates H."/>
            <person name="Vickerstaff R.J."/>
            <person name="Harrison R.J."/>
        </authorList>
    </citation>
    <scope>NUCLEOTIDE SEQUENCE</scope>
    <source>
        <strain evidence="2">4040</strain>
    </source>
</reference>
<gene>
    <name evidence="2" type="ORF">PC117_g16979</name>
</gene>
<comment type="caution">
    <text evidence="2">The sequence shown here is derived from an EMBL/GenBank/DDBJ whole genome shotgun (WGS) entry which is preliminary data.</text>
</comment>
<evidence type="ECO:0000313" key="2">
    <source>
        <dbReference type="EMBL" id="KAG2918738.1"/>
    </source>
</evidence>